<evidence type="ECO:0000313" key="7">
    <source>
        <dbReference type="EMBL" id="PWA46821.1"/>
    </source>
</evidence>
<keyword evidence="3" id="KW-1133">Transmembrane helix</keyword>
<dbReference type="Pfam" id="PF00314">
    <property type="entry name" value="Thaumatin"/>
    <property type="match status" value="1"/>
</dbReference>
<dbReference type="AlphaFoldDB" id="A0A2U1LCW0"/>
<dbReference type="EMBL" id="PKPP01010090">
    <property type="protein sequence ID" value="PWA46821.1"/>
    <property type="molecule type" value="Genomic_DNA"/>
</dbReference>
<dbReference type="SUPFAM" id="SSF49870">
    <property type="entry name" value="Osmotin, thaumatin-like protein"/>
    <property type="match status" value="1"/>
</dbReference>
<feature type="signal peptide" evidence="4">
    <location>
        <begin position="1"/>
        <end position="25"/>
    </location>
</feature>
<dbReference type="GO" id="GO:0030246">
    <property type="term" value="F:carbohydrate binding"/>
    <property type="evidence" value="ECO:0007669"/>
    <property type="project" value="UniProtKB-KW"/>
</dbReference>
<evidence type="ECO:0000256" key="2">
    <source>
        <dbReference type="ARBA" id="ARBA00023180"/>
    </source>
</evidence>
<dbReference type="InterPro" id="IPR001938">
    <property type="entry name" value="Thaumatin"/>
</dbReference>
<feature type="transmembrane region" description="Helical" evidence="3">
    <location>
        <begin position="819"/>
        <end position="840"/>
    </location>
</feature>
<protein>
    <submittedName>
        <fullName evidence="7">Bulb-type lectin domain-containing protein</fullName>
    </submittedName>
</protein>
<evidence type="ECO:0000259" key="5">
    <source>
        <dbReference type="PROSITE" id="PS50927"/>
    </source>
</evidence>
<dbReference type="OrthoDB" id="430315at2759"/>
<dbReference type="SUPFAM" id="SSF51110">
    <property type="entry name" value="alpha-D-mannose-specific plant lectins"/>
    <property type="match status" value="2"/>
</dbReference>
<dbReference type="Proteomes" id="UP000245207">
    <property type="component" value="Unassembled WGS sequence"/>
</dbReference>
<reference evidence="7 8" key="1">
    <citation type="journal article" date="2018" name="Mol. Plant">
        <title>The genome of Artemisia annua provides insight into the evolution of Asteraceae family and artemisinin biosynthesis.</title>
        <authorList>
            <person name="Shen Q."/>
            <person name="Zhang L."/>
            <person name="Liao Z."/>
            <person name="Wang S."/>
            <person name="Yan T."/>
            <person name="Shi P."/>
            <person name="Liu M."/>
            <person name="Fu X."/>
            <person name="Pan Q."/>
            <person name="Wang Y."/>
            <person name="Lv Z."/>
            <person name="Lu X."/>
            <person name="Zhang F."/>
            <person name="Jiang W."/>
            <person name="Ma Y."/>
            <person name="Chen M."/>
            <person name="Hao X."/>
            <person name="Li L."/>
            <person name="Tang Y."/>
            <person name="Lv G."/>
            <person name="Zhou Y."/>
            <person name="Sun X."/>
            <person name="Brodelius P.E."/>
            <person name="Rose J.K.C."/>
            <person name="Tang K."/>
        </authorList>
    </citation>
    <scope>NUCLEOTIDE SEQUENCE [LARGE SCALE GENOMIC DNA]</scope>
    <source>
        <strain evidence="8">cv. Huhao1</strain>
        <tissue evidence="7">Leaf</tissue>
    </source>
</reference>
<evidence type="ECO:0000256" key="1">
    <source>
        <dbReference type="ARBA" id="ARBA00022729"/>
    </source>
</evidence>
<dbReference type="PROSITE" id="PS50927">
    <property type="entry name" value="BULB_LECTIN"/>
    <property type="match status" value="2"/>
</dbReference>
<name>A0A2U1LCW0_ARTAN</name>
<accession>A0A2U1LCW0</accession>
<evidence type="ECO:0000256" key="4">
    <source>
        <dbReference type="SAM" id="SignalP"/>
    </source>
</evidence>
<evidence type="ECO:0000313" key="8">
    <source>
        <dbReference type="Proteomes" id="UP000245207"/>
    </source>
</evidence>
<dbReference type="InterPro" id="IPR003609">
    <property type="entry name" value="Pan_app"/>
</dbReference>
<dbReference type="SMART" id="SM00108">
    <property type="entry name" value="B_lectin"/>
    <property type="match status" value="2"/>
</dbReference>
<dbReference type="Gene3D" id="3.30.200.20">
    <property type="entry name" value="Phosphorylase Kinase, domain 1"/>
    <property type="match status" value="1"/>
</dbReference>
<keyword evidence="2" id="KW-0325">Glycoprotein</keyword>
<dbReference type="InterPro" id="IPR037176">
    <property type="entry name" value="Osmotin/thaumatin-like_sf"/>
</dbReference>
<evidence type="ECO:0000256" key="3">
    <source>
        <dbReference type="SAM" id="Phobius"/>
    </source>
</evidence>
<sequence length="1005" mass="112157">MSLKMKMLSQIMIFQFLLFVEGASGATFTLVNECNFTVWPGISGTPGFNSTGFELIQNSSRSFQVTDSWDGVIWARTDCTFNQFGHGSCITGDCGSHEMECFGRNATSALALASFSLSELDMRRSVYDVSQDGFSNDLWMSVEATGGSGPCQSKGCSGNMKYYSCTMFSSSNWCQSADYTVKFCSHTDEFSIIKLGSELKSTNQLVSRLGSFTLGFFGTDYRYLGIWDTSDNQSRKVWVANRNEPIMVTSGAHALSINPNTGNLIITVEGRTVMNITDVRVGPNPDVSAYVQETGNFLLINNPDQRVLWQSFDHPANVLLPGMKLGYDKTTGRNWTLTSWMSNEIPDLGPFTLSWEPIDEARQSLSELDMRRSVYDVSQDGFSNDLWMSVEATGGSGPCQSKGCSGNMKYYSCTMFSSSNWCQSADYTVKFCSHTDEFSIIKLGSELKSTNQLVSRLGSFTLGFFGTDYRYLGIWDTSDNQSRKVWVANRNEPIMVTSGAHALSINPNTGNLIITVEGRTVMNITDVRVGPNPDVSAYVQETGNFLLINNPDKKVLWQSFDHPANVLLPGMKLGYDKTTGRNWTLTSWMSNEIPDLGPFTLSWEPIDEARQRLMMRKRGEPYWTSGNLINQTFPYLITTNGPDGPSYYNLTSVYNKDEQYFSYTAKSDIYYLGALPMWILAPDGQITITYNNDSTALIPEFCYGYDLGDGCMKESSLPPCRTKNDKFDKKNGDFTPGMTSNETDENSSLGISDCFSMCWNDCSCVGFESHTNYGTGCVLWTGNLSFVVSLRQNSTWKYVINSQNLIGPENRREKSMKRIWILVGSGVLLIFLCLGLLRYIEKRKQRREENEKRKRDAKFIELTASESFRDVHQLESNCGNGHDLLLFSLASIMAATCDFSAENKLGQGGFGPVYMAWELWQQGNALDLEDPSVGSTSDIQQFLRTVHVALLCVQEDAMDRPTTSDMISMLLNDTISLHTPNKPAFVLGRAESRSTLNEIQPACSC</sequence>
<keyword evidence="3" id="KW-0812">Transmembrane</keyword>
<dbReference type="InterPro" id="IPR036426">
    <property type="entry name" value="Bulb-type_lectin_dom_sf"/>
</dbReference>
<feature type="domain" description="Apple" evidence="6">
    <location>
        <begin position="720"/>
        <end position="803"/>
    </location>
</feature>
<keyword evidence="8" id="KW-1185">Reference proteome</keyword>
<organism evidence="7 8">
    <name type="scientific">Artemisia annua</name>
    <name type="common">Sweet wormwood</name>
    <dbReference type="NCBI Taxonomy" id="35608"/>
    <lineage>
        <taxon>Eukaryota</taxon>
        <taxon>Viridiplantae</taxon>
        <taxon>Streptophyta</taxon>
        <taxon>Embryophyta</taxon>
        <taxon>Tracheophyta</taxon>
        <taxon>Spermatophyta</taxon>
        <taxon>Magnoliopsida</taxon>
        <taxon>eudicotyledons</taxon>
        <taxon>Gunneridae</taxon>
        <taxon>Pentapetalae</taxon>
        <taxon>asterids</taxon>
        <taxon>campanulids</taxon>
        <taxon>Asterales</taxon>
        <taxon>Asteraceae</taxon>
        <taxon>Asteroideae</taxon>
        <taxon>Anthemideae</taxon>
        <taxon>Artemisiinae</taxon>
        <taxon>Artemisia</taxon>
    </lineage>
</organism>
<dbReference type="InterPro" id="IPR001480">
    <property type="entry name" value="Bulb-type_lectin_dom"/>
</dbReference>
<keyword evidence="3" id="KW-0472">Membrane</keyword>
<dbReference type="STRING" id="35608.A0A2U1LCW0"/>
<keyword evidence="7" id="KW-0430">Lectin</keyword>
<dbReference type="PRINTS" id="PR00347">
    <property type="entry name" value="THAUMATIN"/>
</dbReference>
<comment type="caution">
    <text evidence="7">The sequence shown here is derived from an EMBL/GenBank/DDBJ whole genome shotgun (WGS) entry which is preliminary data.</text>
</comment>
<dbReference type="Pfam" id="PF08276">
    <property type="entry name" value="PAN_2"/>
    <property type="match status" value="1"/>
</dbReference>
<feature type="domain" description="Bulb-type lectin" evidence="5">
    <location>
        <begin position="190"/>
        <end position="312"/>
    </location>
</feature>
<gene>
    <name evidence="7" type="ORF">CTI12_AA504990</name>
</gene>
<dbReference type="PANTHER" id="PTHR32444:SF118">
    <property type="entry name" value="OS09G0551150 PROTEIN"/>
    <property type="match status" value="1"/>
</dbReference>
<feature type="chain" id="PRO_5015694872" evidence="4">
    <location>
        <begin position="26"/>
        <end position="1005"/>
    </location>
</feature>
<keyword evidence="1 4" id="KW-0732">Signal</keyword>
<dbReference type="Gene3D" id="2.90.10.10">
    <property type="entry name" value="Bulb-type lectin domain"/>
    <property type="match status" value="2"/>
</dbReference>
<dbReference type="Gene3D" id="2.60.110.10">
    <property type="entry name" value="Thaumatin"/>
    <property type="match status" value="1"/>
</dbReference>
<proteinExistence type="predicted"/>
<dbReference type="PANTHER" id="PTHR32444">
    <property type="entry name" value="BULB-TYPE LECTIN DOMAIN-CONTAINING PROTEIN"/>
    <property type="match status" value="1"/>
</dbReference>
<feature type="domain" description="Bulb-type lectin" evidence="5">
    <location>
        <begin position="438"/>
        <end position="560"/>
    </location>
</feature>
<evidence type="ECO:0000259" key="6">
    <source>
        <dbReference type="PROSITE" id="PS50948"/>
    </source>
</evidence>
<dbReference type="PROSITE" id="PS50948">
    <property type="entry name" value="PAN"/>
    <property type="match status" value="1"/>
</dbReference>
<dbReference type="Pfam" id="PF01453">
    <property type="entry name" value="B_lectin"/>
    <property type="match status" value="2"/>
</dbReference>
<dbReference type="SMART" id="SM00205">
    <property type="entry name" value="THN"/>
    <property type="match status" value="1"/>
</dbReference>
<dbReference type="PROSITE" id="PS51367">
    <property type="entry name" value="THAUMATIN_2"/>
    <property type="match status" value="1"/>
</dbReference>